<dbReference type="AlphaFoldDB" id="I7ME04"/>
<reference evidence="2" key="1">
    <citation type="journal article" date="2006" name="PLoS Biol.">
        <title>Macronuclear genome sequence of the ciliate Tetrahymena thermophila, a model eukaryote.</title>
        <authorList>
            <person name="Eisen J.A."/>
            <person name="Coyne R.S."/>
            <person name="Wu M."/>
            <person name="Wu D."/>
            <person name="Thiagarajan M."/>
            <person name="Wortman J.R."/>
            <person name="Badger J.H."/>
            <person name="Ren Q."/>
            <person name="Amedeo P."/>
            <person name="Jones K.M."/>
            <person name="Tallon L.J."/>
            <person name="Delcher A.L."/>
            <person name="Salzberg S.L."/>
            <person name="Silva J.C."/>
            <person name="Haas B.J."/>
            <person name="Majoros W.H."/>
            <person name="Farzad M."/>
            <person name="Carlton J.M."/>
            <person name="Smith R.K. Jr."/>
            <person name="Garg J."/>
            <person name="Pearlman R.E."/>
            <person name="Karrer K.M."/>
            <person name="Sun L."/>
            <person name="Manning G."/>
            <person name="Elde N.C."/>
            <person name="Turkewitz A.P."/>
            <person name="Asai D.J."/>
            <person name="Wilkes D.E."/>
            <person name="Wang Y."/>
            <person name="Cai H."/>
            <person name="Collins K."/>
            <person name="Stewart B.A."/>
            <person name="Lee S.R."/>
            <person name="Wilamowska K."/>
            <person name="Weinberg Z."/>
            <person name="Ruzzo W.L."/>
            <person name="Wloga D."/>
            <person name="Gaertig J."/>
            <person name="Frankel J."/>
            <person name="Tsao C.-C."/>
            <person name="Gorovsky M.A."/>
            <person name="Keeling P.J."/>
            <person name="Waller R.F."/>
            <person name="Patron N.J."/>
            <person name="Cherry J.M."/>
            <person name="Stover N.A."/>
            <person name="Krieger C.J."/>
            <person name="del Toro C."/>
            <person name="Ryder H.F."/>
            <person name="Williamson S.C."/>
            <person name="Barbeau R.A."/>
            <person name="Hamilton E.P."/>
            <person name="Orias E."/>
        </authorList>
    </citation>
    <scope>NUCLEOTIDE SEQUENCE [LARGE SCALE GENOMIC DNA]</scope>
    <source>
        <strain evidence="2">SB210</strain>
    </source>
</reference>
<dbReference type="Proteomes" id="UP000009168">
    <property type="component" value="Unassembled WGS sequence"/>
</dbReference>
<organism evidence="1 2">
    <name type="scientific">Tetrahymena thermophila (strain SB210)</name>
    <dbReference type="NCBI Taxonomy" id="312017"/>
    <lineage>
        <taxon>Eukaryota</taxon>
        <taxon>Sar</taxon>
        <taxon>Alveolata</taxon>
        <taxon>Ciliophora</taxon>
        <taxon>Intramacronucleata</taxon>
        <taxon>Oligohymenophorea</taxon>
        <taxon>Hymenostomatida</taxon>
        <taxon>Tetrahymenina</taxon>
        <taxon>Tetrahymenidae</taxon>
        <taxon>Tetrahymena</taxon>
    </lineage>
</organism>
<dbReference type="InParanoid" id="I7ME04"/>
<gene>
    <name evidence="1" type="ORF">TTHERM_00399560</name>
</gene>
<name>I7ME04_TETTS</name>
<sequence length="223" mass="26560">MQISNIFNQVQLNCCQKAVNSYYQVFSIQLFLDVAESFAQQKDQQNTEDINCLTECNSMNIQQSEEILKSEDSQMVDKCDSSKHTFQMIFNTNNSNLMKNILKSFQRFVENEKDLKIQSLFCKLAKVTYGYPDLCKFIKFSLKKQGKRWNMKAKNLVEKSNLKPLFQYYLKNINKLWLDNSKVKNKKQHEELSQFLLNYIENPKQCQQIRFYQKNKSIIKKIY</sequence>
<keyword evidence="2" id="KW-1185">Reference proteome</keyword>
<dbReference type="RefSeq" id="XP_001014028.2">
    <property type="nucleotide sequence ID" value="XM_001014028.2"/>
</dbReference>
<evidence type="ECO:0000313" key="2">
    <source>
        <dbReference type="Proteomes" id="UP000009168"/>
    </source>
</evidence>
<dbReference type="Pfam" id="PF14536">
    <property type="entry name" value="DUF4441"/>
    <property type="match status" value="1"/>
</dbReference>
<dbReference type="EMBL" id="GG662719">
    <property type="protein sequence ID" value="EAR93783.2"/>
    <property type="molecule type" value="Genomic_DNA"/>
</dbReference>
<dbReference type="InterPro" id="IPR028008">
    <property type="entry name" value="DUF4441"/>
</dbReference>
<accession>I7ME04</accession>
<dbReference type="KEGG" id="tet:TTHERM_00399560"/>
<dbReference type="GeneID" id="7839365"/>
<protein>
    <submittedName>
        <fullName evidence="1">Uncharacterized protein</fullName>
    </submittedName>
</protein>
<proteinExistence type="predicted"/>
<evidence type="ECO:0000313" key="1">
    <source>
        <dbReference type="EMBL" id="EAR93783.2"/>
    </source>
</evidence>